<dbReference type="SUPFAM" id="SSF52467">
    <property type="entry name" value="DHS-like NAD/FAD-binding domain"/>
    <property type="match status" value="1"/>
</dbReference>
<reference evidence="1 2" key="1">
    <citation type="submission" date="2020-11" db="EMBL/GenBank/DDBJ databases">
        <title>Complete and Circularized Genome Assembly of a human isolate of Vibrio navarrensis biotype pommerensis with MiSeq and MinION Sequence Data.</title>
        <authorList>
            <person name="Schwartz K."/>
            <person name="Borowiak M."/>
            <person name="Deneke C."/>
            <person name="Balau V."/>
            <person name="Metelmann C."/>
            <person name="Strauch E."/>
        </authorList>
    </citation>
    <scope>NUCLEOTIDE SEQUENCE [LARGE SCALE GENOMIC DNA]</scope>
    <source>
        <strain evidence="1 2">20-VB00237</strain>
    </source>
</reference>
<evidence type="ECO:0000313" key="2">
    <source>
        <dbReference type="Proteomes" id="UP000594435"/>
    </source>
</evidence>
<dbReference type="Pfam" id="PF13289">
    <property type="entry name" value="SIR2_2"/>
    <property type="match status" value="1"/>
</dbReference>
<dbReference type="AlphaFoldDB" id="A0AAJ4IDD3"/>
<dbReference type="RefSeq" id="WP_045568901.1">
    <property type="nucleotide sequence ID" value="NZ_CP065217.1"/>
</dbReference>
<evidence type="ECO:0000313" key="1">
    <source>
        <dbReference type="EMBL" id="QPL54587.1"/>
    </source>
</evidence>
<organism evidence="1 2">
    <name type="scientific">Vibrio navarrensis</name>
    <dbReference type="NCBI Taxonomy" id="29495"/>
    <lineage>
        <taxon>Bacteria</taxon>
        <taxon>Pseudomonadati</taxon>
        <taxon>Pseudomonadota</taxon>
        <taxon>Gammaproteobacteria</taxon>
        <taxon>Vibrionales</taxon>
        <taxon>Vibrionaceae</taxon>
        <taxon>Vibrio</taxon>
    </lineage>
</organism>
<protein>
    <submittedName>
        <fullName evidence="1">SIR2 family protein</fullName>
    </submittedName>
</protein>
<sequence length="338" mass="38778">MDYLIPQFHDYLNEDGEVDVAGYTFSRDNILKELEEEGYKEAFADWLQQRQIENLSRADEILNLHDNRARFNRLKEIYARGAVIPFVGAGMSMPSNYPGWTKFLYQVLDETKVSKVDFDEAIAKGQYEEAAQMLSDALPAGCFLEHVENAFGGNQDIYGVVQRLPQIFKQAVVTTNFDNVLNRCYENANFNFDEELLGPNAEDLPRALGENRRVLVKLHGKANSSRNRILTKDEYDKHYQNEQALESVIEAISNRTLLFLGCSLTVDRTIQCLKRIIGNKDPENVPRHYAFLKLNEGEDRIARKNQLGEANIFPIWYTDDHDESLEALLEKLTEGVNQ</sequence>
<gene>
    <name evidence="1" type="ORF">I3X05_05480</name>
</gene>
<dbReference type="Proteomes" id="UP000594435">
    <property type="component" value="Chromosome 1"/>
</dbReference>
<name>A0AAJ4IDD3_9VIBR</name>
<dbReference type="InterPro" id="IPR029035">
    <property type="entry name" value="DHS-like_NAD/FAD-binding_dom"/>
</dbReference>
<accession>A0AAJ4IDD3</accession>
<dbReference type="EMBL" id="CP065217">
    <property type="protein sequence ID" value="QPL54587.1"/>
    <property type="molecule type" value="Genomic_DNA"/>
</dbReference>
<proteinExistence type="predicted"/>